<organism evidence="2 3">
    <name type="scientific">Pleurodeles waltl</name>
    <name type="common">Iberian ribbed newt</name>
    <dbReference type="NCBI Taxonomy" id="8319"/>
    <lineage>
        <taxon>Eukaryota</taxon>
        <taxon>Metazoa</taxon>
        <taxon>Chordata</taxon>
        <taxon>Craniata</taxon>
        <taxon>Vertebrata</taxon>
        <taxon>Euteleostomi</taxon>
        <taxon>Amphibia</taxon>
        <taxon>Batrachia</taxon>
        <taxon>Caudata</taxon>
        <taxon>Salamandroidea</taxon>
        <taxon>Salamandridae</taxon>
        <taxon>Pleurodelinae</taxon>
        <taxon>Pleurodeles</taxon>
    </lineage>
</organism>
<evidence type="ECO:0000313" key="3">
    <source>
        <dbReference type="Proteomes" id="UP001066276"/>
    </source>
</evidence>
<dbReference type="EMBL" id="JANPWB010000009">
    <property type="protein sequence ID" value="KAJ1148799.1"/>
    <property type="molecule type" value="Genomic_DNA"/>
</dbReference>
<sequence length="134" mass="13665">MSDTGVHVTWLTSPRPPAGTGCEFRPGRSSCPAGAPSSCSTRARVPGPGRGGTSVHTRPGPALRPLKSPAGRQTRPGVAGPSGLHLWDPLGGLPGPPPHFCSSSVCLQTLLGVDTSSDVALFTFATLAPKTVFK</sequence>
<feature type="region of interest" description="Disordered" evidence="1">
    <location>
        <begin position="1"/>
        <end position="83"/>
    </location>
</feature>
<reference evidence="2" key="1">
    <citation type="journal article" date="2022" name="bioRxiv">
        <title>Sequencing and chromosome-scale assembly of the giantPleurodeles waltlgenome.</title>
        <authorList>
            <person name="Brown T."/>
            <person name="Elewa A."/>
            <person name="Iarovenko S."/>
            <person name="Subramanian E."/>
            <person name="Araus A.J."/>
            <person name="Petzold A."/>
            <person name="Susuki M."/>
            <person name="Suzuki K.-i.T."/>
            <person name="Hayashi T."/>
            <person name="Toyoda A."/>
            <person name="Oliveira C."/>
            <person name="Osipova E."/>
            <person name="Leigh N.D."/>
            <person name="Simon A."/>
            <person name="Yun M.H."/>
        </authorList>
    </citation>
    <scope>NUCLEOTIDE SEQUENCE</scope>
    <source>
        <strain evidence="2">20211129_DDA</strain>
        <tissue evidence="2">Liver</tissue>
    </source>
</reference>
<proteinExistence type="predicted"/>
<name>A0AAV7R7N3_PLEWA</name>
<protein>
    <submittedName>
        <fullName evidence="2">Uncharacterized protein</fullName>
    </submittedName>
</protein>
<accession>A0AAV7R7N3</accession>
<comment type="caution">
    <text evidence="2">The sequence shown here is derived from an EMBL/GenBank/DDBJ whole genome shotgun (WGS) entry which is preliminary data.</text>
</comment>
<gene>
    <name evidence="2" type="ORF">NDU88_001625</name>
</gene>
<keyword evidence="3" id="KW-1185">Reference proteome</keyword>
<dbReference type="AlphaFoldDB" id="A0AAV7R7N3"/>
<evidence type="ECO:0000313" key="2">
    <source>
        <dbReference type="EMBL" id="KAJ1148799.1"/>
    </source>
</evidence>
<evidence type="ECO:0000256" key="1">
    <source>
        <dbReference type="SAM" id="MobiDB-lite"/>
    </source>
</evidence>
<dbReference type="Proteomes" id="UP001066276">
    <property type="component" value="Chromosome 5"/>
</dbReference>
<feature type="compositionally biased region" description="Low complexity" evidence="1">
    <location>
        <begin position="27"/>
        <end position="40"/>
    </location>
</feature>